<keyword evidence="1" id="KW-0472">Membrane</keyword>
<evidence type="ECO:0000313" key="2">
    <source>
        <dbReference type="EMBL" id="BCU69250.1"/>
    </source>
</evidence>
<name>A0A8D5U4E0_9CREN</name>
<keyword evidence="1" id="KW-1133">Transmembrane helix</keyword>
<proteinExistence type="predicted"/>
<reference evidence="2 3" key="1">
    <citation type="submission" date="2021-04" db="EMBL/GenBank/DDBJ databases">
        <title>Complete genome sequence of Stygiolobus sp. KN-1.</title>
        <authorList>
            <person name="Nakamura K."/>
            <person name="Sakai H."/>
            <person name="Kurosawa N."/>
        </authorList>
    </citation>
    <scope>NUCLEOTIDE SEQUENCE [LARGE SCALE GENOMIC DNA]</scope>
    <source>
        <strain evidence="2 3">KN-1</strain>
    </source>
</reference>
<gene>
    <name evidence="2" type="ORF">KN1_05470</name>
</gene>
<dbReference type="AlphaFoldDB" id="A0A8D5U4E0"/>
<organism evidence="2 3">
    <name type="scientific">Stygiolobus caldivivus</name>
    <dbReference type="NCBI Taxonomy" id="2824673"/>
    <lineage>
        <taxon>Archaea</taxon>
        <taxon>Thermoproteota</taxon>
        <taxon>Thermoprotei</taxon>
        <taxon>Sulfolobales</taxon>
        <taxon>Sulfolobaceae</taxon>
        <taxon>Stygiolobus</taxon>
    </lineage>
</organism>
<dbReference type="KEGG" id="csty:KN1_05470"/>
<keyword evidence="3" id="KW-1185">Reference proteome</keyword>
<keyword evidence="1" id="KW-0812">Transmembrane</keyword>
<dbReference type="EMBL" id="AP024597">
    <property type="protein sequence ID" value="BCU69250.1"/>
    <property type="molecule type" value="Genomic_DNA"/>
</dbReference>
<feature type="transmembrane region" description="Helical" evidence="1">
    <location>
        <begin position="31"/>
        <end position="52"/>
    </location>
</feature>
<evidence type="ECO:0000313" key="3">
    <source>
        <dbReference type="Proteomes" id="UP000825123"/>
    </source>
</evidence>
<dbReference type="Proteomes" id="UP000825123">
    <property type="component" value="Chromosome"/>
</dbReference>
<sequence>MGIKMAENKKDEVEINSFTDLIKALFRYDNWYLGGFVILLILFVLLDVVLFTPHS</sequence>
<protein>
    <submittedName>
        <fullName evidence="2">Uncharacterized protein</fullName>
    </submittedName>
</protein>
<accession>A0A8D5U4E0</accession>
<evidence type="ECO:0000256" key="1">
    <source>
        <dbReference type="SAM" id="Phobius"/>
    </source>
</evidence>